<feature type="signal peptide" evidence="1">
    <location>
        <begin position="1"/>
        <end position="20"/>
    </location>
</feature>
<accession>A0ABX0V7T8</accession>
<organism evidence="2 3">
    <name type="scientific">Microvirga terricola</name>
    <dbReference type="NCBI Taxonomy" id="2719797"/>
    <lineage>
        <taxon>Bacteria</taxon>
        <taxon>Pseudomonadati</taxon>
        <taxon>Pseudomonadota</taxon>
        <taxon>Alphaproteobacteria</taxon>
        <taxon>Hyphomicrobiales</taxon>
        <taxon>Methylobacteriaceae</taxon>
        <taxon>Microvirga</taxon>
    </lineage>
</organism>
<feature type="chain" id="PRO_5046954189" evidence="1">
    <location>
        <begin position="21"/>
        <end position="178"/>
    </location>
</feature>
<dbReference type="InterPro" id="IPR010466">
    <property type="entry name" value="DUF1058"/>
</dbReference>
<dbReference type="Pfam" id="PF06347">
    <property type="entry name" value="SH3_4"/>
    <property type="match status" value="2"/>
</dbReference>
<keyword evidence="1" id="KW-0732">Signal</keyword>
<sequence>MRKIVVALALLGLSTASALAQQQPPGGRLGTGLPVPRYVSLKTDRVNLREGPSKDHRTAWVFQRAGLPVEIIAEYETWRRIRDSEGTEGWVLHSLLSGRRTALVMPWAKGKIASVNLLDRADDKANPVAQLQPGVITNIKTCDGTWCRVLIVLERARDVDGYIRQDKLWGVYPNEKVE</sequence>
<name>A0ABX0V7T8_9HYPH</name>
<reference evidence="2 3" key="1">
    <citation type="submission" date="2020-03" db="EMBL/GenBank/DDBJ databases">
        <title>The genome sequence of Microvirga sp. c23x22.</title>
        <authorList>
            <person name="Zhang X."/>
        </authorList>
    </citation>
    <scope>NUCLEOTIDE SEQUENCE [LARGE SCALE GENOMIC DNA]</scope>
    <source>
        <strain evidence="3">c23x22</strain>
    </source>
</reference>
<evidence type="ECO:0000313" key="3">
    <source>
        <dbReference type="Proteomes" id="UP000707352"/>
    </source>
</evidence>
<dbReference type="Gene3D" id="2.30.30.40">
    <property type="entry name" value="SH3 Domains"/>
    <property type="match status" value="1"/>
</dbReference>
<comment type="caution">
    <text evidence="2">The sequence shown here is derived from an EMBL/GenBank/DDBJ whole genome shotgun (WGS) entry which is preliminary data.</text>
</comment>
<dbReference type="Proteomes" id="UP000707352">
    <property type="component" value="Unassembled WGS sequence"/>
</dbReference>
<dbReference type="RefSeq" id="WP_167671518.1">
    <property type="nucleotide sequence ID" value="NZ_JAATJS010000001.1"/>
</dbReference>
<evidence type="ECO:0000256" key="1">
    <source>
        <dbReference type="SAM" id="SignalP"/>
    </source>
</evidence>
<proteinExistence type="predicted"/>
<dbReference type="EMBL" id="JAATJS010000001">
    <property type="protein sequence ID" value="NIX75648.1"/>
    <property type="molecule type" value="Genomic_DNA"/>
</dbReference>
<evidence type="ECO:0000313" key="2">
    <source>
        <dbReference type="EMBL" id="NIX75648.1"/>
    </source>
</evidence>
<protein>
    <submittedName>
        <fullName evidence="2">SH3 domain-containing protein</fullName>
    </submittedName>
</protein>
<gene>
    <name evidence="2" type="ORF">HB375_03345</name>
</gene>
<keyword evidence="3" id="KW-1185">Reference proteome</keyword>